<dbReference type="RefSeq" id="WP_306726993.1">
    <property type="nucleotide sequence ID" value="NZ_JAVDDT010000001.1"/>
</dbReference>
<dbReference type="SUPFAM" id="SSF74653">
    <property type="entry name" value="TolA/TonB C-terminal domain"/>
    <property type="match status" value="1"/>
</dbReference>
<evidence type="ECO:0000256" key="2">
    <source>
        <dbReference type="SAM" id="Phobius"/>
    </source>
</evidence>
<feature type="transmembrane region" description="Helical" evidence="2">
    <location>
        <begin position="12"/>
        <end position="31"/>
    </location>
</feature>
<dbReference type="Pfam" id="PF13103">
    <property type="entry name" value="TonB_2"/>
    <property type="match status" value="1"/>
</dbReference>
<dbReference type="Proteomes" id="UP001239019">
    <property type="component" value="Unassembled WGS sequence"/>
</dbReference>
<keyword evidence="4" id="KW-1185">Reference proteome</keyword>
<keyword evidence="2" id="KW-1133">Transmembrane helix</keyword>
<accession>A0ABU0W3B9</accession>
<keyword evidence="2" id="KW-0472">Membrane</keyword>
<name>A0ABU0W3B9_9GAMM</name>
<dbReference type="NCBIfam" id="TIGR02794">
    <property type="entry name" value="tolA_full"/>
    <property type="match status" value="1"/>
</dbReference>
<feature type="compositionally biased region" description="Basic and acidic residues" evidence="1">
    <location>
        <begin position="66"/>
        <end position="93"/>
    </location>
</feature>
<dbReference type="InterPro" id="IPR014161">
    <property type="entry name" value="Tol-Pal_TolA"/>
</dbReference>
<reference evidence="3 4" key="1">
    <citation type="submission" date="2023-08" db="EMBL/GenBank/DDBJ databases">
        <title>Whole-genome sequencing of halo(alkali)philic microorganisms from hypersaline lakes.</title>
        <authorList>
            <person name="Sorokin D.Y."/>
            <person name="Abbas B."/>
            <person name="Merkel A.Y."/>
        </authorList>
    </citation>
    <scope>NUCLEOTIDE SEQUENCE [LARGE SCALE GENOMIC DNA]</scope>
    <source>
        <strain evidence="3 4">AB-CW4</strain>
    </source>
</reference>
<evidence type="ECO:0000256" key="1">
    <source>
        <dbReference type="SAM" id="MobiDB-lite"/>
    </source>
</evidence>
<evidence type="ECO:0000313" key="4">
    <source>
        <dbReference type="Proteomes" id="UP001239019"/>
    </source>
</evidence>
<comment type="caution">
    <text evidence="3">The sequence shown here is derived from an EMBL/GenBank/DDBJ whole genome shotgun (WGS) entry which is preliminary data.</text>
</comment>
<evidence type="ECO:0000313" key="3">
    <source>
        <dbReference type="EMBL" id="MDQ2068508.1"/>
    </source>
</evidence>
<proteinExistence type="predicted"/>
<sequence>MDVEAKRVWRGPVAWSLVLHLLVAVPLLISLERDRPLEVAVDDEPGEVIQARAVDAAELDAARETLAERERQREAAARQARQEAERRAREQEQARQAAEAQRQREAEEAERRRQAEQARQRAEEERRRQEAEEQRRREAEEARRRAEEEERRRAEEEAERRRQEEAERQRRAEEERRQREAEEAMQRAAEEEARQRAEAERQRRLASLEARYAQEIRAHVERHWIRPSDVPDDLSCVVVARQIPGGEVVDVRVRDCNAPASVVRSIETAVYRASPLPPPPEEEIFRQTIQFTFRGDAR</sequence>
<organism evidence="3 4">
    <name type="scientific">Natronospira bacteriovora</name>
    <dbReference type="NCBI Taxonomy" id="3069753"/>
    <lineage>
        <taxon>Bacteria</taxon>
        <taxon>Pseudomonadati</taxon>
        <taxon>Pseudomonadota</taxon>
        <taxon>Gammaproteobacteria</taxon>
        <taxon>Natronospirales</taxon>
        <taxon>Natronospiraceae</taxon>
        <taxon>Natronospira</taxon>
    </lineage>
</organism>
<keyword evidence="2" id="KW-0812">Transmembrane</keyword>
<dbReference type="Gene3D" id="3.30.1150.10">
    <property type="match status" value="1"/>
</dbReference>
<feature type="region of interest" description="Disordered" evidence="1">
    <location>
        <begin position="66"/>
        <end position="173"/>
    </location>
</feature>
<dbReference type="EMBL" id="JAVDDT010000001">
    <property type="protein sequence ID" value="MDQ2068508.1"/>
    <property type="molecule type" value="Genomic_DNA"/>
</dbReference>
<feature type="compositionally biased region" description="Basic and acidic residues" evidence="1">
    <location>
        <begin position="101"/>
        <end position="173"/>
    </location>
</feature>
<protein>
    <submittedName>
        <fullName evidence="3">Cell envelope integrity protein TolA</fullName>
    </submittedName>
</protein>
<gene>
    <name evidence="3" type="primary">tolA</name>
    <name evidence="3" type="ORF">RBH19_01310</name>
</gene>